<evidence type="ECO:0000313" key="4">
    <source>
        <dbReference type="Proteomes" id="UP000054359"/>
    </source>
</evidence>
<dbReference type="Proteomes" id="UP000054359">
    <property type="component" value="Unassembled WGS sequence"/>
</dbReference>
<evidence type="ECO:0000259" key="2">
    <source>
        <dbReference type="Pfam" id="PF02944"/>
    </source>
</evidence>
<feature type="region of interest" description="Disordered" evidence="1">
    <location>
        <begin position="169"/>
        <end position="203"/>
    </location>
</feature>
<dbReference type="AlphaFoldDB" id="A0A087UHI7"/>
<feature type="region of interest" description="Disordered" evidence="1">
    <location>
        <begin position="30"/>
        <end position="59"/>
    </location>
</feature>
<dbReference type="OrthoDB" id="6629411at2759"/>
<feature type="compositionally biased region" description="Basic and acidic residues" evidence="1">
    <location>
        <begin position="180"/>
        <end position="199"/>
    </location>
</feature>
<proteinExistence type="predicted"/>
<name>A0A087UHI7_STEMI</name>
<gene>
    <name evidence="3" type="ORF">X975_15264</name>
</gene>
<organism evidence="3 4">
    <name type="scientific">Stegodyphus mimosarum</name>
    <name type="common">African social velvet spider</name>
    <dbReference type="NCBI Taxonomy" id="407821"/>
    <lineage>
        <taxon>Eukaryota</taxon>
        <taxon>Metazoa</taxon>
        <taxon>Ecdysozoa</taxon>
        <taxon>Arthropoda</taxon>
        <taxon>Chelicerata</taxon>
        <taxon>Arachnida</taxon>
        <taxon>Araneae</taxon>
        <taxon>Araneomorphae</taxon>
        <taxon>Entelegynae</taxon>
        <taxon>Eresoidea</taxon>
        <taxon>Eresidae</taxon>
        <taxon>Stegodyphus</taxon>
    </lineage>
</organism>
<evidence type="ECO:0000256" key="1">
    <source>
        <dbReference type="SAM" id="MobiDB-lite"/>
    </source>
</evidence>
<sequence>MEFLLPFMDICPVITSSQIYGDEYVNSTESESELHIRESSDEESVSVPESGNFEDHNQSSSSEIFIAECTIYNRHPSNLLDPRNIKLDTCKKDESNCNITDETELISNCTIDFSGDNMDVRDQNNETSSDIVDESSVDVRDENDQTSLEVAIDKCSVYGNFSSKTTSLKKTKVNNSSPKRPLEHDKICSERDSKSRKTVDDDEQIQKQDGLYQFFMSVYSTTKSLPRVSQQKIQKKVLDIVLGAEEQLESDVCVSTTS</sequence>
<accession>A0A087UHI7</accession>
<reference evidence="3 4" key="1">
    <citation type="submission" date="2013-11" db="EMBL/GenBank/DDBJ databases">
        <title>Genome sequencing of Stegodyphus mimosarum.</title>
        <authorList>
            <person name="Bechsgaard J."/>
        </authorList>
    </citation>
    <scope>NUCLEOTIDE SEQUENCE [LARGE SCALE GENOMIC DNA]</scope>
</reference>
<protein>
    <recommendedName>
        <fullName evidence="2">BESS domain-containing protein</fullName>
    </recommendedName>
</protein>
<dbReference type="GO" id="GO:0003677">
    <property type="term" value="F:DNA binding"/>
    <property type="evidence" value="ECO:0007669"/>
    <property type="project" value="InterPro"/>
</dbReference>
<keyword evidence="4" id="KW-1185">Reference proteome</keyword>
<dbReference type="Pfam" id="PF02944">
    <property type="entry name" value="BESS"/>
    <property type="match status" value="1"/>
</dbReference>
<evidence type="ECO:0000313" key="3">
    <source>
        <dbReference type="EMBL" id="KFM76826.1"/>
    </source>
</evidence>
<dbReference type="InterPro" id="IPR004210">
    <property type="entry name" value="BESS_motif"/>
</dbReference>
<feature type="domain" description="BESS" evidence="2">
    <location>
        <begin position="212"/>
        <end position="241"/>
    </location>
</feature>
<dbReference type="EMBL" id="KK119816">
    <property type="protein sequence ID" value="KFM76826.1"/>
    <property type="molecule type" value="Genomic_DNA"/>
</dbReference>
<feature type="non-terminal residue" evidence="3">
    <location>
        <position position="258"/>
    </location>
</feature>